<evidence type="ECO:0000256" key="2">
    <source>
        <dbReference type="PIRSR" id="PIRSR605754-1"/>
    </source>
</evidence>
<keyword evidence="5" id="KW-1185">Reference proteome</keyword>
<dbReference type="EMBL" id="CP029487">
    <property type="protein sequence ID" value="QCT72706.1"/>
    <property type="molecule type" value="Genomic_DNA"/>
</dbReference>
<accession>A0A4V1GMB5</accession>
<protein>
    <submittedName>
        <fullName evidence="4">Class C sortase</fullName>
    </submittedName>
</protein>
<reference evidence="4 5" key="1">
    <citation type="submission" date="2018-05" db="EMBL/GenBank/DDBJ databases">
        <title>Genome comparison of Eubacterium sp.</title>
        <authorList>
            <person name="Feng Y."/>
            <person name="Sanchez-Andrea I."/>
            <person name="Stams A.J.M."/>
            <person name="De Vos W.M."/>
        </authorList>
    </citation>
    <scope>NUCLEOTIDE SEQUENCE [LARGE SCALE GENOMIC DNA]</scope>
    <source>
        <strain evidence="4 5">YI</strain>
    </source>
</reference>
<evidence type="ECO:0000313" key="4">
    <source>
        <dbReference type="EMBL" id="QCT72706.1"/>
    </source>
</evidence>
<dbReference type="InterPro" id="IPR005754">
    <property type="entry name" value="Sortase"/>
</dbReference>
<feature type="active site" description="Proton donor/acceptor" evidence="2">
    <location>
        <position position="147"/>
    </location>
</feature>
<keyword evidence="3" id="KW-0472">Membrane</keyword>
<dbReference type="RefSeq" id="WP_074617445.1">
    <property type="nucleotide sequence ID" value="NZ_CP029487.1"/>
</dbReference>
<dbReference type="Gene3D" id="2.40.260.10">
    <property type="entry name" value="Sortase"/>
    <property type="match status" value="1"/>
</dbReference>
<dbReference type="NCBIfam" id="NF033745">
    <property type="entry name" value="class_C_sortase"/>
    <property type="match status" value="1"/>
</dbReference>
<gene>
    <name evidence="4" type="ORF">CPZ25_015680</name>
</gene>
<evidence type="ECO:0000313" key="5">
    <source>
        <dbReference type="Proteomes" id="UP000218387"/>
    </source>
</evidence>
<dbReference type="Proteomes" id="UP000218387">
    <property type="component" value="Chromosome"/>
</dbReference>
<dbReference type="CDD" id="cd05827">
    <property type="entry name" value="Sortase_C"/>
    <property type="match status" value="1"/>
</dbReference>
<organism evidence="4 5">
    <name type="scientific">Eubacterium maltosivorans</name>
    <dbReference type="NCBI Taxonomy" id="2041044"/>
    <lineage>
        <taxon>Bacteria</taxon>
        <taxon>Bacillati</taxon>
        <taxon>Bacillota</taxon>
        <taxon>Clostridia</taxon>
        <taxon>Eubacteriales</taxon>
        <taxon>Eubacteriaceae</taxon>
        <taxon>Eubacterium</taxon>
    </lineage>
</organism>
<evidence type="ECO:0000256" key="3">
    <source>
        <dbReference type="SAM" id="Phobius"/>
    </source>
</evidence>
<keyword evidence="3" id="KW-1133">Transmembrane helix</keyword>
<dbReference type="SUPFAM" id="SSF63817">
    <property type="entry name" value="Sortase"/>
    <property type="match status" value="1"/>
</dbReference>
<dbReference type="InterPro" id="IPR023365">
    <property type="entry name" value="Sortase_dom-sf"/>
</dbReference>
<feature type="transmembrane region" description="Helical" evidence="3">
    <location>
        <begin position="247"/>
        <end position="264"/>
    </location>
</feature>
<proteinExistence type="predicted"/>
<dbReference type="InterPro" id="IPR042002">
    <property type="entry name" value="Sortase_C"/>
</dbReference>
<dbReference type="GO" id="GO:0016787">
    <property type="term" value="F:hydrolase activity"/>
    <property type="evidence" value="ECO:0007669"/>
    <property type="project" value="UniProtKB-KW"/>
</dbReference>
<dbReference type="Pfam" id="PF04203">
    <property type="entry name" value="Sortase"/>
    <property type="match status" value="1"/>
</dbReference>
<dbReference type="PROSITE" id="PS51257">
    <property type="entry name" value="PROKAR_LIPOPROTEIN"/>
    <property type="match status" value="1"/>
</dbReference>
<name>A0A4V1GMB5_EUBML</name>
<dbReference type="AlphaFoldDB" id="A0A4V1GMB5"/>
<sequence>MKNKAMLLLIIVLVSAGLGCILYPDMVYLLASQKQGQVIQDYQMTTEEMNKQRMEEAYQKAISYNERRINPIIGDPFSEDIQEESADYTEILNVNGTMGVIEIPKIKVNLPIYHGTSESVLSRGVGHLKNTALPVGGTGTHAVLTGHRGYAGAKLFTDLDQLVMGDRFYLHVLDKTLTYEVDQILVVTPDQTEALKPVEGEDFVTLLTCTPYQINSHRLLVRGKRIKALPAEVKPETMEEPTPVKELLFSFVSLVGIAAGIWYLKRRKKRE</sequence>
<dbReference type="NCBIfam" id="TIGR01076">
    <property type="entry name" value="sortase_fam"/>
    <property type="match status" value="1"/>
</dbReference>
<evidence type="ECO:0000256" key="1">
    <source>
        <dbReference type="ARBA" id="ARBA00022801"/>
    </source>
</evidence>
<keyword evidence="1" id="KW-0378">Hydrolase</keyword>
<keyword evidence="3" id="KW-0812">Transmembrane</keyword>
<dbReference type="KEGG" id="emt:CPZ25_015680"/>
<feature type="active site" description="Acyl-thioester intermediate" evidence="2">
    <location>
        <position position="209"/>
    </location>
</feature>